<accession>A0A367S2M5</accession>
<comment type="caution">
    <text evidence="2">The sequence shown here is derived from an EMBL/GenBank/DDBJ whole genome shotgun (WGS) entry which is preliminary data.</text>
</comment>
<reference evidence="2" key="1">
    <citation type="submission" date="2016-04" db="EMBL/GenBank/DDBJ databases">
        <authorList>
            <person name="Tabuchi Yagui T.R."/>
        </authorList>
    </citation>
    <scope>NUCLEOTIDE SEQUENCE [LARGE SCALE GENOMIC DNA]</scope>
    <source>
        <strain evidence="2">NIES-26</strain>
    </source>
</reference>
<dbReference type="Gene3D" id="2.60.120.380">
    <property type="match status" value="4"/>
</dbReference>
<evidence type="ECO:0000259" key="1">
    <source>
        <dbReference type="Pfam" id="PF04151"/>
    </source>
</evidence>
<evidence type="ECO:0000313" key="3">
    <source>
        <dbReference type="Proteomes" id="UP000252107"/>
    </source>
</evidence>
<dbReference type="EMBL" id="LXQD01000012">
    <property type="protein sequence ID" value="RCJ42204.1"/>
    <property type="molecule type" value="Genomic_DNA"/>
</dbReference>
<evidence type="ECO:0000313" key="2">
    <source>
        <dbReference type="EMBL" id="RCJ42204.1"/>
    </source>
</evidence>
<dbReference type="InterPro" id="IPR030916">
    <property type="entry name" value="ELWxxDGT_rpt"/>
</dbReference>
<dbReference type="InterPro" id="IPR007280">
    <property type="entry name" value="Peptidase_C_arc/bac"/>
</dbReference>
<name>A0A367S2M5_9NOSO</name>
<gene>
    <name evidence="2" type="ORF">A6770_08305</name>
</gene>
<dbReference type="SUPFAM" id="SSF63825">
    <property type="entry name" value="YWTD domain"/>
    <property type="match status" value="2"/>
</dbReference>
<dbReference type="SUPFAM" id="SSF89260">
    <property type="entry name" value="Collagen-binding domain"/>
    <property type="match status" value="4"/>
</dbReference>
<organism evidence="2 3">
    <name type="scientific">Nostoc minutum NIES-26</name>
    <dbReference type="NCBI Taxonomy" id="1844469"/>
    <lineage>
        <taxon>Bacteria</taxon>
        <taxon>Bacillati</taxon>
        <taxon>Cyanobacteriota</taxon>
        <taxon>Cyanophyceae</taxon>
        <taxon>Nostocales</taxon>
        <taxon>Nostocaceae</taxon>
        <taxon>Nostoc</taxon>
    </lineage>
</organism>
<sequence length="908" mass="95209">MPSPYSGFPDPGSSKSAALDTTSASYINGPLSSTPNIFQDSVSGTDISDYYKFRIGASSSDPDSVVTLRLDGLTGNASLTLYNETSSTALQTANANGTTPELIAHSLNPGIYYVRVGSVSDASTNYNLSLSANPITTNKPNDDTQAQAFSIGTLTSNYNTSDYVGNRGVILDNNDYYTFNVASNGTLSLTLDGLGGNANLELLNSSGTKITDSTQADTNPESINTSLASGTYYVRVFPGGFGSTNYTLNLGFTTDPADNAGNTLVTARNINTLTSTPSEFTDYVNSVDNNDYYRFDLTSSALIDLKVTPEIANANVQLLNSSGGLIVSSTQSATNLDIIRRSLNAGTYYIRVYPASGAATNYDLSVSATAILPDIAPNAKPTANNIGTLNGSQNFSDFVGTIDTNDYYKFNLTHTSTFNLTLSGLSDNADVELLNNSGVIIQSSALMGNASENINTTLTAGTYYIHIKPVSTAETFYNLSLSAEIPSTMLEISPGSGSSDPKNLTALGNTLYFTANDAVNGIQLWKSDGSVAGTTKVTNMNPGSFNPDKLTAFGSKLLFSADDGTNGRELWVYDGTTATLVSNINPGSASSNPSNLTVLGNKAFFTANDGTNGNELWVYDGTTVSLVKDIYSGATDSKPSNLIAFNGKLYFTANDGINGAELWSSDGTAAGTTLVKDIRIGGLSSAPAKFTVVGNSLYFTANDGINGVELWKSDGTAGGTSLVQNITPGTGGFGPSELTSVGSTLYFVTDSNNDFKQELWKIDTNGVGRVKNDLNAAPNIGFGPLNMTAVGSTLYFTAYDSTTGLELWKSDGSDVGTILVKDIWSGADPNNSIPDSLVNFGGTLYFAASEPTNGREIWSSDGTAVGTRRVNNINSGTGNANPAQLTVVGTRLFLTATNGTNGTELWVL</sequence>
<keyword evidence="3" id="KW-1185">Reference proteome</keyword>
<protein>
    <recommendedName>
        <fullName evidence="1">Peptidase C-terminal archaeal/bacterial domain-containing protein</fullName>
    </recommendedName>
</protein>
<dbReference type="NCBIfam" id="TIGR04534">
    <property type="entry name" value="ELWxxDGT_rpt"/>
    <property type="match status" value="4"/>
</dbReference>
<dbReference type="Proteomes" id="UP000252107">
    <property type="component" value="Unassembled WGS sequence"/>
</dbReference>
<dbReference type="Pfam" id="PF04151">
    <property type="entry name" value="PPC"/>
    <property type="match status" value="3"/>
</dbReference>
<dbReference type="AlphaFoldDB" id="A0A367S2M5"/>
<feature type="domain" description="Peptidase C-terminal archaeal/bacterial" evidence="1">
    <location>
        <begin position="405"/>
        <end position="467"/>
    </location>
</feature>
<proteinExistence type="predicted"/>
<feature type="domain" description="Peptidase C-terminal archaeal/bacterial" evidence="1">
    <location>
        <begin position="290"/>
        <end position="353"/>
    </location>
</feature>
<feature type="domain" description="Peptidase C-terminal archaeal/bacterial" evidence="1">
    <location>
        <begin position="174"/>
        <end position="237"/>
    </location>
</feature>